<keyword evidence="2" id="KW-1185">Reference proteome</keyword>
<dbReference type="RefSeq" id="WP_172720970.1">
    <property type="nucleotide sequence ID" value="NZ_PGTB01000030.1"/>
</dbReference>
<proteinExistence type="predicted"/>
<evidence type="ECO:0000313" key="2">
    <source>
        <dbReference type="Proteomes" id="UP000231553"/>
    </source>
</evidence>
<dbReference type="AlphaFoldDB" id="A0A2M8J1Z5"/>
<protein>
    <submittedName>
        <fullName evidence="1">Histidine phosphatase family protein</fullName>
    </submittedName>
</protein>
<dbReference type="SUPFAM" id="SSF53254">
    <property type="entry name" value="Phosphoglycerate mutase-like"/>
    <property type="match status" value="1"/>
</dbReference>
<dbReference type="InterPro" id="IPR029033">
    <property type="entry name" value="His_PPase_superfam"/>
</dbReference>
<reference evidence="1 2" key="1">
    <citation type="journal article" date="2018" name="Int. J. Syst. Evol. Microbiol.">
        <title>Pseudooceanicola lipolyticus sp. nov., a marine alphaproteobacterium, reclassification of Oceanicola flagellatus as Pseudooceanicola flagellatus comb. nov. and emended description of the genus Pseudooceanicola.</title>
        <authorList>
            <person name="Huang M.-M."/>
            <person name="Guo L.-L."/>
            <person name="Wu Y.-H."/>
            <person name="Lai Q.-L."/>
            <person name="Shao Z.-Z."/>
            <person name="Wang C.-S."/>
            <person name="Wu M."/>
            <person name="Xu X.-W."/>
        </authorList>
    </citation>
    <scope>NUCLEOTIDE SEQUENCE [LARGE SCALE GENOMIC DNA]</scope>
    <source>
        <strain evidence="1 2">157</strain>
    </source>
</reference>
<dbReference type="Pfam" id="PF00300">
    <property type="entry name" value="His_Phos_1"/>
    <property type="match status" value="1"/>
</dbReference>
<evidence type="ECO:0000313" key="1">
    <source>
        <dbReference type="EMBL" id="PJE36792.1"/>
    </source>
</evidence>
<dbReference type="EMBL" id="PGTB01000030">
    <property type="protein sequence ID" value="PJE36792.1"/>
    <property type="molecule type" value="Genomic_DNA"/>
</dbReference>
<dbReference type="InterPro" id="IPR013078">
    <property type="entry name" value="His_Pase_superF_clade-1"/>
</dbReference>
<comment type="caution">
    <text evidence="1">The sequence shown here is derived from an EMBL/GenBank/DDBJ whole genome shotgun (WGS) entry which is preliminary data.</text>
</comment>
<dbReference type="Gene3D" id="3.40.50.1240">
    <property type="entry name" value="Phosphoglycerate mutase-like"/>
    <property type="match status" value="1"/>
</dbReference>
<dbReference type="Proteomes" id="UP000231553">
    <property type="component" value="Unassembled WGS sequence"/>
</dbReference>
<feature type="non-terminal residue" evidence="1">
    <location>
        <position position="1"/>
    </location>
</feature>
<accession>A0A2M8J1Z5</accession>
<organism evidence="1 2">
    <name type="scientific">Pseudooceanicola lipolyticus</name>
    <dbReference type="NCBI Taxonomy" id="2029104"/>
    <lineage>
        <taxon>Bacteria</taxon>
        <taxon>Pseudomonadati</taxon>
        <taxon>Pseudomonadota</taxon>
        <taxon>Alphaproteobacteria</taxon>
        <taxon>Rhodobacterales</taxon>
        <taxon>Paracoccaceae</taxon>
        <taxon>Pseudooceanicola</taxon>
    </lineage>
</organism>
<sequence length="86" mass="8774">ATPAGGEGWPAMLERVGAAVDQALQAAGDRLPVLVAHSGVIRAVRQLGGGTPHGASPPNTTPLLFAPAANGWQETTLTEKDLPWIA</sequence>
<name>A0A2M8J1Z5_9RHOB</name>
<gene>
    <name evidence="1" type="ORF">CVM52_10105</name>
</gene>